<feature type="domain" description="4Fe-4S ferredoxin-type" evidence="5">
    <location>
        <begin position="199"/>
        <end position="230"/>
    </location>
</feature>
<evidence type="ECO:0000256" key="2">
    <source>
        <dbReference type="ARBA" id="ARBA00022723"/>
    </source>
</evidence>
<dbReference type="InterPro" id="IPR047964">
    <property type="entry name" value="EFR1-like"/>
</dbReference>
<keyword evidence="1" id="KW-0004">4Fe-4S</keyword>
<dbReference type="Pfam" id="PF13187">
    <property type="entry name" value="Fer4_9"/>
    <property type="match status" value="1"/>
</dbReference>
<evidence type="ECO:0000256" key="4">
    <source>
        <dbReference type="ARBA" id="ARBA00023014"/>
    </source>
</evidence>
<feature type="domain" description="4Fe-4S ferredoxin-type" evidence="5">
    <location>
        <begin position="231"/>
        <end position="261"/>
    </location>
</feature>
<organism evidence="6">
    <name type="scientific">Trepomonas sp. PC1</name>
    <dbReference type="NCBI Taxonomy" id="1076344"/>
    <lineage>
        <taxon>Eukaryota</taxon>
        <taxon>Metamonada</taxon>
        <taxon>Diplomonadida</taxon>
        <taxon>Hexamitidae</taxon>
        <taxon>Hexamitinae</taxon>
        <taxon>Trepomonas</taxon>
    </lineage>
</organism>
<proteinExistence type="predicted"/>
<dbReference type="InterPro" id="IPR017896">
    <property type="entry name" value="4Fe4S_Fe-S-bd"/>
</dbReference>
<dbReference type="GO" id="GO:0051539">
    <property type="term" value="F:4 iron, 4 sulfur cluster binding"/>
    <property type="evidence" value="ECO:0007669"/>
    <property type="project" value="UniProtKB-KW"/>
</dbReference>
<dbReference type="Gene3D" id="3.40.50.360">
    <property type="match status" value="1"/>
</dbReference>
<dbReference type="SUPFAM" id="SSF54862">
    <property type="entry name" value="4Fe-4S ferredoxins"/>
    <property type="match status" value="1"/>
</dbReference>
<reference evidence="6" key="1">
    <citation type="submission" date="2015-07" db="EMBL/GenBank/DDBJ databases">
        <title>Adaptation to a free-living lifestyle via gene acquisitions in the diplomonad Trepomonas sp. PC1.</title>
        <authorList>
            <person name="Xu F."/>
            <person name="Jerlstrom-Hultqvist J."/>
            <person name="Kolisko M."/>
            <person name="Simpson A.G.B."/>
            <person name="Roger A.J."/>
            <person name="Svard S.G."/>
            <person name="Andersson J.O."/>
        </authorList>
    </citation>
    <scope>NUCLEOTIDE SEQUENCE</scope>
    <source>
        <strain evidence="6">PC1</strain>
    </source>
</reference>
<dbReference type="PROSITE" id="PS51379">
    <property type="entry name" value="4FE4S_FER_2"/>
    <property type="match status" value="2"/>
</dbReference>
<dbReference type="EMBL" id="GDID01000310">
    <property type="protein sequence ID" value="JAP96296.1"/>
    <property type="molecule type" value="Transcribed_RNA"/>
</dbReference>
<keyword evidence="2" id="KW-0479">Metal-binding</keyword>
<evidence type="ECO:0000256" key="1">
    <source>
        <dbReference type="ARBA" id="ARBA00022485"/>
    </source>
</evidence>
<dbReference type="GO" id="GO:0046872">
    <property type="term" value="F:metal ion binding"/>
    <property type="evidence" value="ECO:0007669"/>
    <property type="project" value="UniProtKB-KW"/>
</dbReference>
<dbReference type="InterPro" id="IPR017900">
    <property type="entry name" value="4Fe4S_Fe_S_CS"/>
</dbReference>
<dbReference type="PANTHER" id="PTHR24960:SF79">
    <property type="entry name" value="PHOTOSYSTEM I IRON-SULFUR CENTER"/>
    <property type="match status" value="1"/>
</dbReference>
<evidence type="ECO:0000256" key="3">
    <source>
        <dbReference type="ARBA" id="ARBA00023004"/>
    </source>
</evidence>
<keyword evidence="3" id="KW-0408">Iron</keyword>
<dbReference type="AlphaFoldDB" id="A0A146KLP8"/>
<dbReference type="PROSITE" id="PS00198">
    <property type="entry name" value="4FE4S_FER_1"/>
    <property type="match status" value="2"/>
</dbReference>
<dbReference type="NCBIfam" id="NF038196">
    <property type="entry name" value="ferrodoxin_EFR1"/>
    <property type="match status" value="1"/>
</dbReference>
<gene>
    <name evidence="6" type="ORF">TPC1_10418</name>
</gene>
<dbReference type="Gene3D" id="3.30.70.20">
    <property type="match status" value="1"/>
</dbReference>
<sequence>MRIGIFTASFTGNNEHMAQQIEKKLIQLDNSLIIEHQSLQKLSNSLIRQQFQVPDYDAYVIGCWSGALVPPPFVADVIRQLNLANKFVLTFNCHGGDGGLVQAKLFKLISSKNGKWVDHIAMKYCNNYPGLTYPKDDLHVQGIKSAPLQQIEPAVTYFHQVLTNQTVFDPMKLSKSQIVGNCLCGGLFEAVSKKMGKAGKPSKFQIQDNCVGCGTCVENCPMACIELVGGRAVFTHKERCVGCFGCFQVCPQKAVLDSDRKLANVPQYRFNENQLGDSDKFFLKTDLEKRE</sequence>
<evidence type="ECO:0000259" key="5">
    <source>
        <dbReference type="PROSITE" id="PS51379"/>
    </source>
</evidence>
<dbReference type="InterPro" id="IPR050157">
    <property type="entry name" value="PSI_iron-sulfur_center"/>
</dbReference>
<dbReference type="InterPro" id="IPR029039">
    <property type="entry name" value="Flavoprotein-like_sf"/>
</dbReference>
<keyword evidence="4" id="KW-0411">Iron-sulfur</keyword>
<name>A0A146KLP8_9EUKA</name>
<accession>A0A146KLP8</accession>
<dbReference type="SUPFAM" id="SSF52218">
    <property type="entry name" value="Flavoproteins"/>
    <property type="match status" value="1"/>
</dbReference>
<dbReference type="PANTHER" id="PTHR24960">
    <property type="entry name" value="PHOTOSYSTEM I IRON-SULFUR CENTER-RELATED"/>
    <property type="match status" value="1"/>
</dbReference>
<protein>
    <submittedName>
        <fullName evidence="6">4Fe-4S ferredoxin iron-sulfur binding domain protein</fullName>
    </submittedName>
</protein>
<evidence type="ECO:0000313" key="6">
    <source>
        <dbReference type="EMBL" id="JAP96296.1"/>
    </source>
</evidence>